<evidence type="ECO:0008006" key="3">
    <source>
        <dbReference type="Google" id="ProtNLM"/>
    </source>
</evidence>
<proteinExistence type="predicted"/>
<evidence type="ECO:0000313" key="1">
    <source>
        <dbReference type="EMBL" id="TET11574.1"/>
    </source>
</evidence>
<accession>A0A523S0P9</accession>
<reference evidence="1 2" key="1">
    <citation type="submission" date="2019-03" db="EMBL/GenBank/DDBJ databases">
        <title>Metabolic potential of uncultured bacteria and archaea associated with petroleum seepage in deep-sea sediments.</title>
        <authorList>
            <person name="Dong X."/>
            <person name="Hubert C."/>
        </authorList>
    </citation>
    <scope>NUCLEOTIDE SEQUENCE [LARGE SCALE GENOMIC DNA]</scope>
    <source>
        <strain evidence="1">E44_bin7</strain>
    </source>
</reference>
<organism evidence="1 2">
    <name type="scientific">Aerophobetes bacterium</name>
    <dbReference type="NCBI Taxonomy" id="2030807"/>
    <lineage>
        <taxon>Bacteria</taxon>
        <taxon>Candidatus Aerophobota</taxon>
    </lineage>
</organism>
<feature type="non-terminal residue" evidence="1">
    <location>
        <position position="322"/>
    </location>
</feature>
<comment type="caution">
    <text evidence="1">The sequence shown here is derived from an EMBL/GenBank/DDBJ whole genome shotgun (WGS) entry which is preliminary data.</text>
</comment>
<sequence>MEINEECIILRRKFQSDWNKFARDILGVRLDRRQRRILEAIQKERRVSVRSGHAAGKDYVAAVTSLCFLYLNVPSKVINTAPTDRQVINIMMSEIARIYKSAKVNLGGDLWTHKITFKDPDWFLLGFKTKDKKPEDWTGFHSPSLMVVITEASGIDQVTFDAIEGILTGNSRLVLIFNPNRTTGEAYQSTRSPLYKKFKLNCLNEVNVRAKKILIPGQVDFEWIDEKIRKPGWVVEISEGEANRDAYDFKWEGKWYRPNDLFLVKVMGEFPRATEDTLIPLSWIEMANDRWQDLQGRGEGKLKLGVDVAGMGRDLTVFAFRK</sequence>
<dbReference type="Gene3D" id="3.40.50.300">
    <property type="entry name" value="P-loop containing nucleotide triphosphate hydrolases"/>
    <property type="match status" value="1"/>
</dbReference>
<protein>
    <recommendedName>
        <fullName evidence="3">Terminase</fullName>
    </recommendedName>
</protein>
<evidence type="ECO:0000313" key="2">
    <source>
        <dbReference type="Proteomes" id="UP000316360"/>
    </source>
</evidence>
<dbReference type="Proteomes" id="UP000316360">
    <property type="component" value="Unassembled WGS sequence"/>
</dbReference>
<dbReference type="EMBL" id="SOKJ01000142">
    <property type="protein sequence ID" value="TET11574.1"/>
    <property type="molecule type" value="Genomic_DNA"/>
</dbReference>
<dbReference type="AlphaFoldDB" id="A0A523S0P9"/>
<gene>
    <name evidence="1" type="ORF">E3J84_02665</name>
</gene>
<name>A0A523S0P9_UNCAE</name>
<dbReference type="InterPro" id="IPR027417">
    <property type="entry name" value="P-loop_NTPase"/>
</dbReference>
<dbReference type="Gene3D" id="3.30.420.240">
    <property type="match status" value="1"/>
</dbReference>